<comment type="caution">
    <text evidence="2">The sequence shown here is derived from an EMBL/GenBank/DDBJ whole genome shotgun (WGS) entry which is preliminary data.</text>
</comment>
<keyword evidence="3" id="KW-1185">Reference proteome</keyword>
<name>A0ABN2N2B0_9MICO</name>
<reference evidence="2 3" key="1">
    <citation type="journal article" date="2019" name="Int. J. Syst. Evol. Microbiol.">
        <title>The Global Catalogue of Microorganisms (GCM) 10K type strain sequencing project: providing services to taxonomists for standard genome sequencing and annotation.</title>
        <authorList>
            <consortium name="The Broad Institute Genomics Platform"/>
            <consortium name="The Broad Institute Genome Sequencing Center for Infectious Disease"/>
            <person name="Wu L."/>
            <person name="Ma J."/>
        </authorList>
    </citation>
    <scope>NUCLEOTIDE SEQUENCE [LARGE SCALE GENOMIC DNA]</scope>
    <source>
        <strain evidence="2 3">JCM 14326</strain>
    </source>
</reference>
<proteinExistence type="predicted"/>
<evidence type="ECO:0000313" key="2">
    <source>
        <dbReference type="EMBL" id="GAA1849500.1"/>
    </source>
</evidence>
<feature type="region of interest" description="Disordered" evidence="1">
    <location>
        <begin position="51"/>
        <end position="82"/>
    </location>
</feature>
<sequence>MKNPRWYAARARWNELAPRTIVLSTSKNAAVADPGCVDDMRLTLSALAPSDAQVRAPAGSAREAGRRPRSPPAGGRRRRLCS</sequence>
<gene>
    <name evidence="2" type="ORF">GCM10009751_02200</name>
</gene>
<organism evidence="2 3">
    <name type="scientific">Myceligenerans crystallogenes</name>
    <dbReference type="NCBI Taxonomy" id="316335"/>
    <lineage>
        <taxon>Bacteria</taxon>
        <taxon>Bacillati</taxon>
        <taxon>Actinomycetota</taxon>
        <taxon>Actinomycetes</taxon>
        <taxon>Micrococcales</taxon>
        <taxon>Promicromonosporaceae</taxon>
        <taxon>Myceligenerans</taxon>
    </lineage>
</organism>
<evidence type="ECO:0000313" key="3">
    <source>
        <dbReference type="Proteomes" id="UP001501094"/>
    </source>
</evidence>
<protein>
    <submittedName>
        <fullName evidence="2">Uncharacterized protein</fullName>
    </submittedName>
</protein>
<dbReference type="EMBL" id="BAAANL010000001">
    <property type="protein sequence ID" value="GAA1849500.1"/>
    <property type="molecule type" value="Genomic_DNA"/>
</dbReference>
<evidence type="ECO:0000256" key="1">
    <source>
        <dbReference type="SAM" id="MobiDB-lite"/>
    </source>
</evidence>
<accession>A0ABN2N2B0</accession>
<dbReference type="Proteomes" id="UP001501094">
    <property type="component" value="Unassembled WGS sequence"/>
</dbReference>